<dbReference type="GO" id="GO:0004563">
    <property type="term" value="F:beta-N-acetylhexosaminidase activity"/>
    <property type="evidence" value="ECO:0007669"/>
    <property type="project" value="UniProtKB-EC"/>
</dbReference>
<name>A0A0M2R5N0_9PROT</name>
<dbReference type="GO" id="GO:0009254">
    <property type="term" value="P:peptidoglycan turnover"/>
    <property type="evidence" value="ECO:0007669"/>
    <property type="project" value="TreeGrafter"/>
</dbReference>
<dbReference type="AlphaFoldDB" id="A0A0M2R5N0"/>
<reference evidence="7 8" key="1">
    <citation type="submission" date="2015-03" db="EMBL/GenBank/DDBJ databases">
        <title>Genome sequence of Kiloniella sp. P1-1, isolated from the gut microflora of Pacific white shrimp, Penaeus vannamei.</title>
        <authorList>
            <person name="Shao Z."/>
            <person name="Wang L."/>
            <person name="Li X."/>
        </authorList>
    </citation>
    <scope>NUCLEOTIDE SEQUENCE [LARGE SCALE GENOMIC DNA]</scope>
    <source>
        <strain evidence="7 8">P1-1</strain>
    </source>
</reference>
<dbReference type="PROSITE" id="PS00775">
    <property type="entry name" value="GLYCOSYL_HYDROL_F3"/>
    <property type="match status" value="1"/>
</dbReference>
<dbReference type="InterPro" id="IPR017853">
    <property type="entry name" value="GH"/>
</dbReference>
<evidence type="ECO:0000259" key="6">
    <source>
        <dbReference type="Pfam" id="PF00933"/>
    </source>
</evidence>
<dbReference type="EC" id="3.2.1.52" evidence="3"/>
<comment type="similarity">
    <text evidence="2">Belongs to the glycosyl hydrolase 3 family.</text>
</comment>
<dbReference type="InterPro" id="IPR019800">
    <property type="entry name" value="Glyco_hydro_3_AS"/>
</dbReference>
<protein>
    <recommendedName>
        <fullName evidence="3">beta-N-acetylhexosaminidase</fullName>
        <ecNumber evidence="3">3.2.1.52</ecNumber>
    </recommendedName>
</protein>
<sequence length="561" mass="61055">MGVLESARADARGLIAKLTLEQKVGQLFMLAFGGKDLTYAKELVQERFISGFYISQDNADTVSEAQKLTQSLQDAAGSANHDLPLIFGVDQEGAWGVAVSETTTGPGNLALGAADDTSLTREIYGIYAREMMACGYNVILSPCSDININPDNPIIGTRSFGEDRDRVARHVKAAVEGALNNNIVCCGKHFPGHGDTSEDSHRLLPTVDRSLPYLLDQDLVPFQAAIDAGLPMIMTSHINFPQIDPDFPATLSSKIMRDLLRKKMGFQGVVVTDSMNMWGMRKNYDPAESAILALKAGCDIVMLSEEHYEHDATNYAAKQKATIDGVIKAVETGDLALNVIEDALERIFCLRIQLTINAERSEQGVQDIATEKHRNIADLASEKAIRVVRDRDNLLSLKGKVNVVGLSGADAHEMVVNTRGIGPNDPRAAFDVLCDELLKSSECSGSGVATDAGQDIQILSELELQHYLAGESCFSAEDIVVAVTEDYPLPGMDYDVDFQKERLDRLVQITKGKMVVCALRSDYELRSHPDLSTYVAAYSSRACAAQAMARFIIKAIRGEAS</sequence>
<dbReference type="InterPro" id="IPR036962">
    <property type="entry name" value="Glyco_hydro_3_N_sf"/>
</dbReference>
<dbReference type="Pfam" id="PF00933">
    <property type="entry name" value="Glyco_hydro_3"/>
    <property type="match status" value="1"/>
</dbReference>
<evidence type="ECO:0000313" key="8">
    <source>
        <dbReference type="Proteomes" id="UP000034491"/>
    </source>
</evidence>
<dbReference type="GO" id="GO:0005975">
    <property type="term" value="P:carbohydrate metabolic process"/>
    <property type="evidence" value="ECO:0007669"/>
    <property type="project" value="InterPro"/>
</dbReference>
<comment type="catalytic activity">
    <reaction evidence="1">
        <text>Hydrolysis of terminal non-reducing N-acetyl-D-hexosamine residues in N-acetyl-beta-D-hexosaminides.</text>
        <dbReference type="EC" id="3.2.1.52"/>
    </reaction>
</comment>
<evidence type="ECO:0000256" key="2">
    <source>
        <dbReference type="ARBA" id="ARBA00005336"/>
    </source>
</evidence>
<proteinExistence type="inferred from homology"/>
<dbReference type="OrthoDB" id="9786661at2"/>
<feature type="domain" description="Glycoside hydrolase family 3 N-terminal" evidence="6">
    <location>
        <begin position="19"/>
        <end position="348"/>
    </location>
</feature>
<dbReference type="InterPro" id="IPR036881">
    <property type="entry name" value="Glyco_hydro_3_C_sf"/>
</dbReference>
<dbReference type="RefSeq" id="WP_046509494.1">
    <property type="nucleotide sequence ID" value="NZ_LANI01000027.1"/>
</dbReference>
<evidence type="ECO:0000256" key="1">
    <source>
        <dbReference type="ARBA" id="ARBA00001231"/>
    </source>
</evidence>
<dbReference type="Proteomes" id="UP000034491">
    <property type="component" value="Unassembled WGS sequence"/>
</dbReference>
<dbReference type="SUPFAM" id="SSF51445">
    <property type="entry name" value="(Trans)glycosidases"/>
    <property type="match status" value="1"/>
</dbReference>
<comment type="caution">
    <text evidence="7">The sequence shown here is derived from an EMBL/GenBank/DDBJ whole genome shotgun (WGS) entry which is preliminary data.</text>
</comment>
<evidence type="ECO:0000256" key="4">
    <source>
        <dbReference type="ARBA" id="ARBA00022801"/>
    </source>
</evidence>
<organism evidence="7 8">
    <name type="scientific">Kiloniella litopenaei</name>
    <dbReference type="NCBI Taxonomy" id="1549748"/>
    <lineage>
        <taxon>Bacteria</taxon>
        <taxon>Pseudomonadati</taxon>
        <taxon>Pseudomonadota</taxon>
        <taxon>Alphaproteobacteria</taxon>
        <taxon>Rhodospirillales</taxon>
        <taxon>Kiloniellaceae</taxon>
        <taxon>Kiloniella</taxon>
    </lineage>
</organism>
<keyword evidence="5" id="KW-0326">Glycosidase</keyword>
<accession>A0A0M2R5N0</accession>
<dbReference type="Gene3D" id="3.40.50.1700">
    <property type="entry name" value="Glycoside hydrolase family 3 C-terminal domain"/>
    <property type="match status" value="1"/>
</dbReference>
<evidence type="ECO:0000256" key="5">
    <source>
        <dbReference type="ARBA" id="ARBA00023295"/>
    </source>
</evidence>
<dbReference type="PATRIC" id="fig|1549748.8.peg.2141"/>
<dbReference type="STRING" id="1549748.WH95_16870"/>
<evidence type="ECO:0000313" key="7">
    <source>
        <dbReference type="EMBL" id="KKJ75744.1"/>
    </source>
</evidence>
<evidence type="ECO:0000256" key="3">
    <source>
        <dbReference type="ARBA" id="ARBA00012663"/>
    </source>
</evidence>
<dbReference type="InterPro" id="IPR050226">
    <property type="entry name" value="NagZ_Beta-hexosaminidase"/>
</dbReference>
<dbReference type="EMBL" id="LANI01000027">
    <property type="protein sequence ID" value="KKJ75744.1"/>
    <property type="molecule type" value="Genomic_DNA"/>
</dbReference>
<gene>
    <name evidence="7" type="ORF">WH95_16870</name>
</gene>
<keyword evidence="4" id="KW-0378">Hydrolase</keyword>
<keyword evidence="8" id="KW-1185">Reference proteome</keyword>
<dbReference type="PANTHER" id="PTHR30480">
    <property type="entry name" value="BETA-HEXOSAMINIDASE-RELATED"/>
    <property type="match status" value="1"/>
</dbReference>
<dbReference type="PANTHER" id="PTHR30480:SF13">
    <property type="entry name" value="BETA-HEXOSAMINIDASE"/>
    <property type="match status" value="1"/>
</dbReference>
<dbReference type="Gene3D" id="3.20.20.300">
    <property type="entry name" value="Glycoside hydrolase, family 3, N-terminal domain"/>
    <property type="match status" value="1"/>
</dbReference>
<dbReference type="InterPro" id="IPR001764">
    <property type="entry name" value="Glyco_hydro_3_N"/>
</dbReference>